<dbReference type="InterPro" id="IPR043129">
    <property type="entry name" value="ATPase_NBD"/>
</dbReference>
<dbReference type="EMBL" id="QLYR01000003">
    <property type="protein sequence ID" value="RAQ29328.1"/>
    <property type="molecule type" value="Genomic_DNA"/>
</dbReference>
<protein>
    <submittedName>
        <fullName evidence="3">Hydantoinase/oxoprolinase family protein</fullName>
    </submittedName>
</protein>
<evidence type="ECO:0000259" key="2">
    <source>
        <dbReference type="Pfam" id="PF05378"/>
    </source>
</evidence>
<dbReference type="PANTHER" id="PTHR11365">
    <property type="entry name" value="5-OXOPROLINASE RELATED"/>
    <property type="match status" value="1"/>
</dbReference>
<comment type="caution">
    <text evidence="3">The sequence shown here is derived from an EMBL/GenBank/DDBJ whole genome shotgun (WGS) entry which is preliminary data.</text>
</comment>
<organism evidence="3 4">
    <name type="scientific">Hydrogeniiclostridium mannosilyticum</name>
    <dbReference type="NCBI Taxonomy" id="2764322"/>
    <lineage>
        <taxon>Bacteria</taxon>
        <taxon>Bacillati</taxon>
        <taxon>Bacillota</taxon>
        <taxon>Clostridia</taxon>
        <taxon>Eubacteriales</taxon>
        <taxon>Acutalibacteraceae</taxon>
        <taxon>Hydrogeniiclostridium</taxon>
    </lineage>
</organism>
<reference evidence="3 4" key="1">
    <citation type="submission" date="2018-06" db="EMBL/GenBank/DDBJ databases">
        <title>Noncontiguous genome sequence of Ruminococcaceae bacterium ASD2818.</title>
        <authorList>
            <person name="Chaplin A.V."/>
            <person name="Sokolova S.R."/>
            <person name="Kochetkova T.O."/>
            <person name="Goltsov A.Y."/>
            <person name="Trofimov D.Y."/>
            <person name="Efimov B.A."/>
        </authorList>
    </citation>
    <scope>NUCLEOTIDE SEQUENCE [LARGE SCALE GENOMIC DNA]</scope>
    <source>
        <strain evidence="3 4">ASD2818</strain>
    </source>
</reference>
<evidence type="ECO:0000259" key="1">
    <source>
        <dbReference type="Pfam" id="PF01968"/>
    </source>
</evidence>
<sequence length="578" mass="62697">MKIGLGVDTGGTCTDAVLYDMERKKIIASAKALTTKQDLSIGISAALEQLPPEQLSEAALVSLSTTLATNACVEDKGGRAKLIFIGGDRNIVAQTGGRYGLPSADELYFLDGSINARGEVEQEPDWDLFRRDCASFLSGCDCAAVVCCQGIRNPSLELKAKEIISELTGLHTVCGHDLFWDLNYIKRGSSTLLNARLMPVIQDFLAAMQKVTGRKNIHAPVVTVRSDGSLMSESFAKEHPVETILSGPAASVIGGMRLAEKNDCVLVDMGGTTSDIAIVRGGVPVKVSEGVQIGKWSTFVKSVSIHTFGLGGDSLIHIDAMGRPQVGPQRAIPLCVAASRWDNIRDELAELLQTERNPSHYLNEFIVCLRELPADNSYSEREQKICKIVGTRAIRVDQLAEAVGIDLYQLDTQRLEADFVLMRCAFTPTDVMHIRGDYSAFDIKTAQLSAEYLTRRTGGSVEELCESIYECIRKNLFFHISQMLLENELPNLSEHELHGIHRLLEKCWTERNGGNALLNCLFKTSAVLVGIGAPTHIFLGEVARALGTDCIIPESAPVANALGAIVAEISATAAVEIH</sequence>
<proteinExistence type="predicted"/>
<dbReference type="GO" id="GO:0006749">
    <property type="term" value="P:glutathione metabolic process"/>
    <property type="evidence" value="ECO:0007669"/>
    <property type="project" value="TreeGrafter"/>
</dbReference>
<dbReference type="PANTHER" id="PTHR11365:SF2">
    <property type="entry name" value="5-OXOPROLINASE"/>
    <property type="match status" value="1"/>
</dbReference>
<feature type="domain" description="Hydantoinase/oxoprolinase N-terminal" evidence="2">
    <location>
        <begin position="5"/>
        <end position="166"/>
    </location>
</feature>
<dbReference type="GO" id="GO:0005829">
    <property type="term" value="C:cytosol"/>
    <property type="evidence" value="ECO:0007669"/>
    <property type="project" value="TreeGrafter"/>
</dbReference>
<gene>
    <name evidence="3" type="ORF">DPQ25_07570</name>
</gene>
<dbReference type="InterPro" id="IPR008040">
    <property type="entry name" value="Hydant_A_N"/>
</dbReference>
<keyword evidence="4" id="KW-1185">Reference proteome</keyword>
<accession>A0A328UCW9</accession>
<dbReference type="InterPro" id="IPR002821">
    <property type="entry name" value="Hydantoinase_A"/>
</dbReference>
<dbReference type="Pfam" id="PF01968">
    <property type="entry name" value="Hydantoinase_A"/>
    <property type="match status" value="1"/>
</dbReference>
<dbReference type="AlphaFoldDB" id="A0A328UCW9"/>
<dbReference type="Pfam" id="PF05378">
    <property type="entry name" value="Hydant_A_N"/>
    <property type="match status" value="1"/>
</dbReference>
<evidence type="ECO:0000313" key="4">
    <source>
        <dbReference type="Proteomes" id="UP000249377"/>
    </source>
</evidence>
<dbReference type="GO" id="GO:0017168">
    <property type="term" value="F:5-oxoprolinase (ATP-hydrolyzing) activity"/>
    <property type="evidence" value="ECO:0007669"/>
    <property type="project" value="TreeGrafter"/>
</dbReference>
<feature type="domain" description="Hydantoinase A/oxoprolinase" evidence="1">
    <location>
        <begin position="187"/>
        <end position="331"/>
    </location>
</feature>
<dbReference type="InterPro" id="IPR045079">
    <property type="entry name" value="Oxoprolinase-like"/>
</dbReference>
<dbReference type="SUPFAM" id="SSF53067">
    <property type="entry name" value="Actin-like ATPase domain"/>
    <property type="match status" value="2"/>
</dbReference>
<evidence type="ECO:0000313" key="3">
    <source>
        <dbReference type="EMBL" id="RAQ29328.1"/>
    </source>
</evidence>
<dbReference type="RefSeq" id="WP_112332559.1">
    <property type="nucleotide sequence ID" value="NZ_QLYR01000003.1"/>
</dbReference>
<name>A0A328UCW9_9FIRM</name>
<dbReference type="Proteomes" id="UP000249377">
    <property type="component" value="Unassembled WGS sequence"/>
</dbReference>